<dbReference type="AlphaFoldDB" id="A0AAN8JRS0"/>
<keyword evidence="7" id="KW-0223">Dioxygenase</keyword>
<name>A0AAN8JRS0_PATCE</name>
<dbReference type="InterPro" id="IPR051559">
    <property type="entry name" value="HIF_prolyl_hydroxylases"/>
</dbReference>
<evidence type="ECO:0000256" key="3">
    <source>
        <dbReference type="ARBA" id="ARBA00022723"/>
    </source>
</evidence>
<evidence type="ECO:0000259" key="15">
    <source>
        <dbReference type="PROSITE" id="PS50865"/>
    </source>
</evidence>
<evidence type="ECO:0000256" key="9">
    <source>
        <dbReference type="ARBA" id="ARBA00023004"/>
    </source>
</evidence>
<reference evidence="17 18" key="1">
    <citation type="submission" date="2024-01" db="EMBL/GenBank/DDBJ databases">
        <title>The genome of the rayed Mediterranean limpet Patella caerulea (Linnaeus, 1758).</title>
        <authorList>
            <person name="Anh-Thu Weber A."/>
            <person name="Halstead-Nussloch G."/>
        </authorList>
    </citation>
    <scope>NUCLEOTIDE SEQUENCE [LARGE SCALE GENOMIC DNA]</scope>
    <source>
        <strain evidence="17">AATW-2023a</strain>
        <tissue evidence="17">Whole specimen</tissue>
    </source>
</reference>
<comment type="caution">
    <text evidence="17">The sequence shown here is derived from an EMBL/GenBank/DDBJ whole genome shotgun (WGS) entry which is preliminary data.</text>
</comment>
<dbReference type="Pfam" id="PF13640">
    <property type="entry name" value="2OG-FeII_Oxy_3"/>
    <property type="match status" value="1"/>
</dbReference>
<organism evidence="17 18">
    <name type="scientific">Patella caerulea</name>
    <name type="common">Rayed Mediterranean limpet</name>
    <dbReference type="NCBI Taxonomy" id="87958"/>
    <lineage>
        <taxon>Eukaryota</taxon>
        <taxon>Metazoa</taxon>
        <taxon>Spiralia</taxon>
        <taxon>Lophotrochozoa</taxon>
        <taxon>Mollusca</taxon>
        <taxon>Gastropoda</taxon>
        <taxon>Patellogastropoda</taxon>
        <taxon>Patelloidea</taxon>
        <taxon>Patellidae</taxon>
        <taxon>Patella</taxon>
    </lineage>
</organism>
<dbReference type="GO" id="GO:0031418">
    <property type="term" value="F:L-ascorbic acid binding"/>
    <property type="evidence" value="ECO:0007669"/>
    <property type="project" value="UniProtKB-KW"/>
</dbReference>
<evidence type="ECO:0000313" key="17">
    <source>
        <dbReference type="EMBL" id="KAK6182791.1"/>
    </source>
</evidence>
<evidence type="ECO:0000256" key="14">
    <source>
        <dbReference type="SAM" id="MobiDB-lite"/>
    </source>
</evidence>
<dbReference type="Proteomes" id="UP001347796">
    <property type="component" value="Unassembled WGS sequence"/>
</dbReference>
<dbReference type="GO" id="GO:0005634">
    <property type="term" value="C:nucleus"/>
    <property type="evidence" value="ECO:0007669"/>
    <property type="project" value="UniProtKB-SubCell"/>
</dbReference>
<evidence type="ECO:0000313" key="18">
    <source>
        <dbReference type="Proteomes" id="UP001347796"/>
    </source>
</evidence>
<dbReference type="InterPro" id="IPR005123">
    <property type="entry name" value="Oxoglu/Fe-dep_dioxygenase_dom"/>
</dbReference>
<evidence type="ECO:0000256" key="12">
    <source>
        <dbReference type="ARBA" id="ARBA00049134"/>
    </source>
</evidence>
<evidence type="ECO:0000256" key="7">
    <source>
        <dbReference type="ARBA" id="ARBA00022964"/>
    </source>
</evidence>
<gene>
    <name evidence="17" type="ORF">SNE40_010394</name>
</gene>
<comment type="catalytic activity">
    <reaction evidence="12">
        <text>L-prolyl-[hypoxia-inducible factor alpha subunit] + 2-oxoglutarate + O2 = trans-4-hydroxy-L-prolyl-[hypoxia-inducible factor alpha subunit] + succinate + CO2</text>
        <dbReference type="Rhea" id="RHEA:48400"/>
        <dbReference type="Rhea" id="RHEA-COMP:12093"/>
        <dbReference type="Rhea" id="RHEA-COMP:12094"/>
        <dbReference type="ChEBI" id="CHEBI:15379"/>
        <dbReference type="ChEBI" id="CHEBI:16526"/>
        <dbReference type="ChEBI" id="CHEBI:16810"/>
        <dbReference type="ChEBI" id="CHEBI:30031"/>
        <dbReference type="ChEBI" id="CHEBI:50342"/>
        <dbReference type="ChEBI" id="CHEBI:61965"/>
        <dbReference type="EC" id="1.14.11.29"/>
    </reaction>
</comment>
<dbReference type="PANTHER" id="PTHR12907">
    <property type="entry name" value="EGL NINE HOMOLOG-RELATED"/>
    <property type="match status" value="1"/>
</dbReference>
<dbReference type="EMBL" id="JAZGQO010000007">
    <property type="protein sequence ID" value="KAK6182791.1"/>
    <property type="molecule type" value="Genomic_DNA"/>
</dbReference>
<dbReference type="InterPro" id="IPR044862">
    <property type="entry name" value="Pro_4_hyd_alph_FE2OG_OXY"/>
</dbReference>
<feature type="domain" description="MYND-type" evidence="15">
    <location>
        <begin position="19"/>
        <end position="56"/>
    </location>
</feature>
<dbReference type="PROSITE" id="PS51471">
    <property type="entry name" value="FE2OG_OXY"/>
    <property type="match status" value="1"/>
</dbReference>
<dbReference type="InterPro" id="IPR002893">
    <property type="entry name" value="Znf_MYND"/>
</dbReference>
<feature type="domain" description="Fe2OG dioxygenase" evidence="16">
    <location>
        <begin position="301"/>
        <end position="399"/>
    </location>
</feature>
<dbReference type="InterPro" id="IPR006620">
    <property type="entry name" value="Pro_4_hyd_alph"/>
</dbReference>
<proteinExistence type="predicted"/>
<dbReference type="PROSITE" id="PS01360">
    <property type="entry name" value="ZF_MYND_1"/>
    <property type="match status" value="1"/>
</dbReference>
<evidence type="ECO:0000256" key="1">
    <source>
        <dbReference type="ARBA" id="ARBA00001961"/>
    </source>
</evidence>
<dbReference type="FunFam" id="2.60.120.620:FF:000005">
    <property type="entry name" value="Egl nine homolog 1"/>
    <property type="match status" value="1"/>
</dbReference>
<feature type="compositionally biased region" description="Polar residues" evidence="14">
    <location>
        <begin position="130"/>
        <end position="165"/>
    </location>
</feature>
<sequence>MADKCLPNSIGVRDDRNVCQLCGKLENLSLCSGCRDTWYCCREHQKADWKKHKGACKEKTLKVKESNHDNEGNQLVNTNARDAKQFASTRLTEEICECCAVEKITMKEENVSSAKQKNGNKCINCKQTASQSSRVNDSRPRSTMSQSQKSHTKPESSQINSSRLNNDGVRPESKNGPHQPKAEIDNSDTYVTVLKSRTDVLSKYVIDCLNKYGICVIDNFIGDSKGTEVLEEVIRLRTSGVFTEGQLVNSTTNSTQEIRGDVLTWVDGREAGCSNIHFLISSMDDVILRCAGKLQQYNINERTKAMVACYPGKETGYVRHVDNPNNDGRCVTCIYYLNKDWDVTKHGGMLTIYPEGQDQVANIEPIFDRLLFFWADRRNPHEVRPAQRERYAITVWYYDKEERAEALKQTKGQNPRKVAIPLIKNATGNGK</sequence>
<dbReference type="SUPFAM" id="SSF144232">
    <property type="entry name" value="HIT/MYND zinc finger-like"/>
    <property type="match status" value="1"/>
</dbReference>
<dbReference type="PANTHER" id="PTHR12907:SF26">
    <property type="entry name" value="HIF PROLYL HYDROXYLASE, ISOFORM C"/>
    <property type="match status" value="1"/>
</dbReference>
<dbReference type="GO" id="GO:0008198">
    <property type="term" value="F:ferrous iron binding"/>
    <property type="evidence" value="ECO:0007669"/>
    <property type="project" value="TreeGrafter"/>
</dbReference>
<keyword evidence="3" id="KW-0479">Metal-binding</keyword>
<dbReference type="GO" id="GO:0160082">
    <property type="term" value="F:hypoxia-inducible factor-proline dioxygenase activity"/>
    <property type="evidence" value="ECO:0007669"/>
    <property type="project" value="UniProtKB-EC"/>
</dbReference>
<evidence type="ECO:0000256" key="6">
    <source>
        <dbReference type="ARBA" id="ARBA00022896"/>
    </source>
</evidence>
<feature type="compositionally biased region" description="Basic and acidic residues" evidence="14">
    <location>
        <begin position="169"/>
        <end position="184"/>
    </location>
</feature>
<dbReference type="Gene3D" id="2.60.120.620">
    <property type="entry name" value="q2cbj1_9rhob like domain"/>
    <property type="match status" value="1"/>
</dbReference>
<dbReference type="Gene3D" id="6.10.140.2220">
    <property type="match status" value="1"/>
</dbReference>
<keyword evidence="18" id="KW-1185">Reference proteome</keyword>
<evidence type="ECO:0000256" key="4">
    <source>
        <dbReference type="ARBA" id="ARBA00022771"/>
    </source>
</evidence>
<feature type="region of interest" description="Disordered" evidence="14">
    <location>
        <begin position="130"/>
        <end position="184"/>
    </location>
</feature>
<evidence type="ECO:0000256" key="11">
    <source>
        <dbReference type="ARBA" id="ARBA00039004"/>
    </source>
</evidence>
<evidence type="ECO:0000256" key="8">
    <source>
        <dbReference type="ARBA" id="ARBA00023002"/>
    </source>
</evidence>
<evidence type="ECO:0000256" key="13">
    <source>
        <dbReference type="PROSITE-ProRule" id="PRU00134"/>
    </source>
</evidence>
<keyword evidence="8" id="KW-0560">Oxidoreductase</keyword>
<keyword evidence="9" id="KW-0408">Iron</keyword>
<dbReference type="SMART" id="SM00702">
    <property type="entry name" value="P4Hc"/>
    <property type="match status" value="1"/>
</dbReference>
<dbReference type="Pfam" id="PF01753">
    <property type="entry name" value="zf-MYND"/>
    <property type="match status" value="1"/>
</dbReference>
<evidence type="ECO:0000259" key="16">
    <source>
        <dbReference type="PROSITE" id="PS51471"/>
    </source>
</evidence>
<dbReference type="GO" id="GO:0008270">
    <property type="term" value="F:zinc ion binding"/>
    <property type="evidence" value="ECO:0007669"/>
    <property type="project" value="UniProtKB-KW"/>
</dbReference>
<dbReference type="PROSITE" id="PS50865">
    <property type="entry name" value="ZF_MYND_2"/>
    <property type="match status" value="1"/>
</dbReference>
<keyword evidence="6" id="KW-0847">Vitamin C</keyword>
<comment type="subcellular location">
    <subcellularLocation>
        <location evidence="2">Nucleus</location>
    </subcellularLocation>
</comment>
<dbReference type="EC" id="1.14.11.29" evidence="11"/>
<evidence type="ECO:0000256" key="10">
    <source>
        <dbReference type="ARBA" id="ARBA00023242"/>
    </source>
</evidence>
<keyword evidence="5" id="KW-0862">Zinc</keyword>
<evidence type="ECO:0000256" key="2">
    <source>
        <dbReference type="ARBA" id="ARBA00004123"/>
    </source>
</evidence>
<evidence type="ECO:0000256" key="5">
    <source>
        <dbReference type="ARBA" id="ARBA00022833"/>
    </source>
</evidence>
<accession>A0AAN8JRS0</accession>
<keyword evidence="4 13" id="KW-0863">Zinc-finger</keyword>
<keyword evidence="10" id="KW-0539">Nucleus</keyword>
<dbReference type="GO" id="GO:0071456">
    <property type="term" value="P:cellular response to hypoxia"/>
    <property type="evidence" value="ECO:0007669"/>
    <property type="project" value="TreeGrafter"/>
</dbReference>
<comment type="cofactor">
    <cofactor evidence="1">
        <name>L-ascorbate</name>
        <dbReference type="ChEBI" id="CHEBI:38290"/>
    </cofactor>
</comment>
<protein>
    <recommendedName>
        <fullName evidence="11">hypoxia-inducible factor-proline dioxygenase</fullName>
        <ecNumber evidence="11">1.14.11.29</ecNumber>
    </recommendedName>
</protein>